<organism evidence="3 4">
    <name type="scientific">Isosphaera pallida (strain ATCC 43644 / DSM 9630 / IS1B)</name>
    <dbReference type="NCBI Taxonomy" id="575540"/>
    <lineage>
        <taxon>Bacteria</taxon>
        <taxon>Pseudomonadati</taxon>
        <taxon>Planctomycetota</taxon>
        <taxon>Planctomycetia</taxon>
        <taxon>Isosphaerales</taxon>
        <taxon>Isosphaeraceae</taxon>
        <taxon>Isosphaera</taxon>
    </lineage>
</organism>
<keyword evidence="2" id="KW-0479">Metal-binding</keyword>
<evidence type="ECO:0000256" key="1">
    <source>
        <dbReference type="PIRSR" id="PIRSR004789-50"/>
    </source>
</evidence>
<dbReference type="InterPro" id="IPR029052">
    <property type="entry name" value="Metallo-depent_PP-like"/>
</dbReference>
<dbReference type="Proteomes" id="UP000008631">
    <property type="component" value="Chromosome"/>
</dbReference>
<feature type="binding site" evidence="2">
    <location>
        <position position="42"/>
    </location>
    <ligand>
        <name>Fe cation</name>
        <dbReference type="ChEBI" id="CHEBI:24875"/>
        <label>2</label>
    </ligand>
</feature>
<dbReference type="PANTHER" id="PTHR36303:SF1">
    <property type="entry name" value="2',3'-CYCLIC-NUCLEOTIDE 2'-PHOSPHODIESTERASE"/>
    <property type="match status" value="1"/>
</dbReference>
<feature type="binding site" evidence="2">
    <location>
        <position position="70"/>
    </location>
    <ligand>
        <name>Fe cation</name>
        <dbReference type="ChEBI" id="CHEBI:24875"/>
        <label>2</label>
    </ligand>
</feature>
<feature type="active site" description="Proton donor" evidence="1">
    <location>
        <position position="71"/>
    </location>
</feature>
<evidence type="ECO:0000313" key="3">
    <source>
        <dbReference type="EMBL" id="ADV63066.1"/>
    </source>
</evidence>
<evidence type="ECO:0000313" key="4">
    <source>
        <dbReference type="Proteomes" id="UP000008631"/>
    </source>
</evidence>
<dbReference type="InParanoid" id="E8QXL8"/>
<sequence>MPLLKVLFIGDVVGNPGRRIVATALPKLRRLWELDWVVCNAENACNGSGLHLRGHEELAVAGVDAFTMGDHVYRKDDIYEIFQRSKTICRPANFPNESPGPELVLVELPGGIPAAVFTLLGRTFMKPVDCPFRAADRLLERLGSAVKVILVDFHAEATSDKQLMGRYLAGRVSAVLGTHTHVPTADEQILDHHTAYLTDVGMTGPYDSILGRRYDRVLAATLSQVPHHFDVATGDPRLCGALLTIDPDSGAARSIERVRVTQDEAEAL</sequence>
<dbReference type="KEGG" id="ipa:Isop_2494"/>
<feature type="binding site" evidence="2">
    <location>
        <position position="154"/>
    </location>
    <ligand>
        <name>Fe cation</name>
        <dbReference type="ChEBI" id="CHEBI:24875"/>
        <label>2</label>
    </ligand>
</feature>
<dbReference type="AlphaFoldDB" id="E8QXL8"/>
<name>E8QXL8_ISOPI</name>
<dbReference type="eggNOG" id="COG1692">
    <property type="taxonomic scope" value="Bacteria"/>
</dbReference>
<evidence type="ECO:0000256" key="2">
    <source>
        <dbReference type="PIRSR" id="PIRSR004789-51"/>
    </source>
</evidence>
<dbReference type="SUPFAM" id="SSF56300">
    <property type="entry name" value="Metallo-dependent phosphatases"/>
    <property type="match status" value="1"/>
</dbReference>
<protein>
    <submittedName>
        <fullName evidence="3">Calcineurin-like phosphoesterase</fullName>
    </submittedName>
</protein>
<dbReference type="Gene3D" id="3.60.21.10">
    <property type="match status" value="1"/>
</dbReference>
<feature type="binding site" evidence="2">
    <location>
        <position position="11"/>
    </location>
    <ligand>
        <name>Fe cation</name>
        <dbReference type="ChEBI" id="CHEBI:24875"/>
        <label>1</label>
    </ligand>
</feature>
<feature type="binding site" evidence="2">
    <location>
        <position position="181"/>
    </location>
    <ligand>
        <name>Fe cation</name>
        <dbReference type="ChEBI" id="CHEBI:24875"/>
        <label>1</label>
    </ligand>
</feature>
<dbReference type="PANTHER" id="PTHR36303">
    <property type="entry name" value="2',3'-CYCLIC-NUCLEOTIDE 2'-PHOSPHODIESTERASE"/>
    <property type="match status" value="1"/>
</dbReference>
<dbReference type="InterPro" id="IPR005235">
    <property type="entry name" value="YmdB-like"/>
</dbReference>
<dbReference type="CDD" id="cd07382">
    <property type="entry name" value="MPP_DR1281"/>
    <property type="match status" value="1"/>
</dbReference>
<feature type="binding site" evidence="2">
    <location>
        <position position="43"/>
    </location>
    <ligand>
        <name>Fe cation</name>
        <dbReference type="ChEBI" id="CHEBI:24875"/>
        <label>1</label>
    </ligand>
</feature>
<reference evidence="3 4" key="2">
    <citation type="journal article" date="2011" name="Stand. Genomic Sci.">
        <title>Complete genome sequence of Isosphaera pallida type strain (IS1B).</title>
        <authorList>
            <consortium name="US DOE Joint Genome Institute (JGI-PGF)"/>
            <person name="Goker M."/>
            <person name="Cleland D."/>
            <person name="Saunders E."/>
            <person name="Lapidus A."/>
            <person name="Nolan M."/>
            <person name="Lucas S."/>
            <person name="Hammon N."/>
            <person name="Deshpande S."/>
            <person name="Cheng J.F."/>
            <person name="Tapia R."/>
            <person name="Han C."/>
            <person name="Goodwin L."/>
            <person name="Pitluck S."/>
            <person name="Liolios K."/>
            <person name="Pagani I."/>
            <person name="Ivanova N."/>
            <person name="Mavromatis K."/>
            <person name="Pati A."/>
            <person name="Chen A."/>
            <person name="Palaniappan K."/>
            <person name="Land M."/>
            <person name="Hauser L."/>
            <person name="Chang Y.J."/>
            <person name="Jeffries C.D."/>
            <person name="Detter J.C."/>
            <person name="Beck B."/>
            <person name="Woyke T."/>
            <person name="Bristow J."/>
            <person name="Eisen J.A."/>
            <person name="Markowitz V."/>
            <person name="Hugenholtz P."/>
            <person name="Kyrpides N.C."/>
            <person name="Klenk H.P."/>
        </authorList>
    </citation>
    <scope>NUCLEOTIDE SEQUENCE [LARGE SCALE GENOMIC DNA]</scope>
    <source>
        <strain evidence="4">ATCC 43644 / DSM 9630 / IS1B</strain>
    </source>
</reference>
<dbReference type="EMBL" id="CP002353">
    <property type="protein sequence ID" value="ADV63066.1"/>
    <property type="molecule type" value="Genomic_DNA"/>
</dbReference>
<dbReference type="PIRSF" id="PIRSF004789">
    <property type="entry name" value="DR1281"/>
    <property type="match status" value="1"/>
</dbReference>
<dbReference type="Pfam" id="PF13277">
    <property type="entry name" value="YmdB"/>
    <property type="match status" value="1"/>
</dbReference>
<dbReference type="RefSeq" id="WP_013565354.1">
    <property type="nucleotide sequence ID" value="NC_014962.1"/>
</dbReference>
<reference key="1">
    <citation type="submission" date="2010-11" db="EMBL/GenBank/DDBJ databases">
        <title>The complete sequence of chromosome of Isophaera pallida ATCC 43644.</title>
        <authorList>
            <consortium name="US DOE Joint Genome Institute (JGI-PGF)"/>
            <person name="Lucas S."/>
            <person name="Copeland A."/>
            <person name="Lapidus A."/>
            <person name="Bruce D."/>
            <person name="Goodwin L."/>
            <person name="Pitluck S."/>
            <person name="Kyrpides N."/>
            <person name="Mavromatis K."/>
            <person name="Pagani I."/>
            <person name="Ivanova N."/>
            <person name="Saunders E."/>
            <person name="Brettin T."/>
            <person name="Detter J.C."/>
            <person name="Han C."/>
            <person name="Tapia R."/>
            <person name="Land M."/>
            <person name="Hauser L."/>
            <person name="Markowitz V."/>
            <person name="Cheng J.-F."/>
            <person name="Hugenholtz P."/>
            <person name="Woyke T."/>
            <person name="Wu D."/>
            <person name="Eisen J.A."/>
        </authorList>
    </citation>
    <scope>NUCLEOTIDE SEQUENCE</scope>
    <source>
        <strain>ATCC 43644</strain>
    </source>
</reference>
<keyword evidence="4" id="KW-1185">Reference proteome</keyword>
<dbReference type="OrthoDB" id="9801109at2"/>
<dbReference type="GO" id="GO:0004113">
    <property type="term" value="F:2',3'-cyclic-nucleotide 3'-phosphodiesterase activity"/>
    <property type="evidence" value="ECO:0007669"/>
    <property type="project" value="TreeGrafter"/>
</dbReference>
<dbReference type="HOGENOM" id="CLU_068238_0_0_0"/>
<gene>
    <name evidence="3" type="ordered locus">Isop_2494</name>
</gene>
<dbReference type="GO" id="GO:0046872">
    <property type="term" value="F:metal ion binding"/>
    <property type="evidence" value="ECO:0007669"/>
    <property type="project" value="UniProtKB-KW"/>
</dbReference>
<feature type="binding site" evidence="2">
    <location>
        <position position="179"/>
    </location>
    <ligand>
        <name>Fe cation</name>
        <dbReference type="ChEBI" id="CHEBI:24875"/>
        <label>2</label>
    </ligand>
</feature>
<accession>E8QXL8</accession>
<feature type="binding site" evidence="2">
    <location>
        <position position="42"/>
    </location>
    <ligand>
        <name>Fe cation</name>
        <dbReference type="ChEBI" id="CHEBI:24875"/>
        <label>1</label>
    </ligand>
</feature>
<proteinExistence type="predicted"/>